<keyword evidence="1" id="KW-0862">Zinc</keyword>
<comment type="subcellular location">
    <subcellularLocation>
        <location evidence="1">Nucleus</location>
    </subcellularLocation>
</comment>
<name>M8C1Z1_AEGTA</name>
<sequence length="498" mass="57599">MLDREDDQAFIGKATTTPLYSRYNIERQAVNFYTRAVFGKFQSEVIASTGYVINQVPALHNGSINFEFGCAPLLCQLIMAHYPLPPHSSTRGEDSYTENQFAANLGTTSATAMSDDEEYDEISSQPLAPYVGMEFDSVDDAKLFCNDYAFKMGFGIHTSASKNSQKKGLVVLIKRVFRRQDENPEFYYAKIVDEETDTVTGLFWVDGRTRALYRKYRDCVFFDTTFCTNRYNMPFAPIVGVNNHLQTILLGCALLPNEQIETFKWVFQNFLIAMNNVHPLNIMTDQDKAMETTISEALPNTVHRCCKWHVQRKAREKLGRILSRDEVFEQAFYTCNNDPETVDEFEDNWQHMIHCFELEDNRQLCNMWRTRHTWAPSYFRKCFFPFTSTTGRSEGLNSYFKMFINPQESVWKFVQQYEVLQETMLDREDNQAFIGEATTTPLYSRYNIEHQAVNFYTRAVLGKFQSEVIASTGYVINQVPALHNGSINFEFGCNFSSR</sequence>
<keyword evidence="1" id="KW-0863">Zinc-finger</keyword>
<feature type="domain" description="MULE transposase" evidence="2">
    <location>
        <begin position="220"/>
        <end position="311"/>
    </location>
</feature>
<dbReference type="GO" id="GO:0006355">
    <property type="term" value="P:regulation of DNA-templated transcription"/>
    <property type="evidence" value="ECO:0007669"/>
    <property type="project" value="UniProtKB-UniRule"/>
</dbReference>
<dbReference type="InterPro" id="IPR018289">
    <property type="entry name" value="MULE_transposase_dom"/>
</dbReference>
<reference evidence="3" key="1">
    <citation type="submission" date="2015-06" db="UniProtKB">
        <authorList>
            <consortium name="EnsemblPlants"/>
        </authorList>
    </citation>
    <scope>IDENTIFICATION</scope>
</reference>
<evidence type="ECO:0000313" key="3">
    <source>
        <dbReference type="EnsemblPlants" id="EMT21092"/>
    </source>
</evidence>
<dbReference type="PANTHER" id="PTHR31669:SF295">
    <property type="entry name" value="PROTEIN FAR1-RELATED SEQUENCE"/>
    <property type="match status" value="1"/>
</dbReference>
<protein>
    <recommendedName>
        <fullName evidence="1">Protein FAR1-RELATED SEQUENCE</fullName>
    </recommendedName>
</protein>
<keyword evidence="1" id="KW-0539">Nucleus</keyword>
<accession>M8C1Z1</accession>
<dbReference type="PANTHER" id="PTHR31669">
    <property type="entry name" value="PROTEIN FAR1-RELATED SEQUENCE 10-RELATED"/>
    <property type="match status" value="1"/>
</dbReference>
<dbReference type="GO" id="GO:0005634">
    <property type="term" value="C:nucleus"/>
    <property type="evidence" value="ECO:0007669"/>
    <property type="project" value="UniProtKB-SubCell"/>
</dbReference>
<proteinExistence type="inferred from homology"/>
<dbReference type="EnsemblPlants" id="EMT21092">
    <property type="protein sequence ID" value="EMT21092"/>
    <property type="gene ID" value="F775_17849"/>
</dbReference>
<dbReference type="Pfam" id="PF10551">
    <property type="entry name" value="MULE"/>
    <property type="match status" value="1"/>
</dbReference>
<dbReference type="GO" id="GO:0008270">
    <property type="term" value="F:zinc ion binding"/>
    <property type="evidence" value="ECO:0007669"/>
    <property type="project" value="UniProtKB-UniRule"/>
</dbReference>
<comment type="similarity">
    <text evidence="1">Belongs to the FHY3/FAR1 family.</text>
</comment>
<dbReference type="AlphaFoldDB" id="M8C1Z1"/>
<dbReference type="ExpressionAtlas" id="M8C1Z1">
    <property type="expression patterns" value="baseline"/>
</dbReference>
<evidence type="ECO:0000256" key="1">
    <source>
        <dbReference type="RuleBase" id="RU367018"/>
    </source>
</evidence>
<organism evidence="3">
    <name type="scientific">Aegilops tauschii</name>
    <name type="common">Tausch's goatgrass</name>
    <name type="synonym">Aegilops squarrosa</name>
    <dbReference type="NCBI Taxonomy" id="37682"/>
    <lineage>
        <taxon>Eukaryota</taxon>
        <taxon>Viridiplantae</taxon>
        <taxon>Streptophyta</taxon>
        <taxon>Embryophyta</taxon>
        <taxon>Tracheophyta</taxon>
        <taxon>Spermatophyta</taxon>
        <taxon>Magnoliopsida</taxon>
        <taxon>Liliopsida</taxon>
        <taxon>Poales</taxon>
        <taxon>Poaceae</taxon>
        <taxon>BOP clade</taxon>
        <taxon>Pooideae</taxon>
        <taxon>Triticodae</taxon>
        <taxon>Triticeae</taxon>
        <taxon>Triticinae</taxon>
        <taxon>Aegilops</taxon>
    </lineage>
</organism>
<comment type="function">
    <text evidence="1">Putative transcription activator involved in regulating light control of development.</text>
</comment>
<dbReference type="InterPro" id="IPR031052">
    <property type="entry name" value="FHY3/FAR1"/>
</dbReference>
<evidence type="ECO:0000259" key="2">
    <source>
        <dbReference type="Pfam" id="PF10551"/>
    </source>
</evidence>
<keyword evidence="1" id="KW-0479">Metal-binding</keyword>